<protein>
    <submittedName>
        <fullName evidence="2">Acyl carrier protein</fullName>
    </submittedName>
</protein>
<name>A0A100Y0X3_9ACTN</name>
<reference evidence="2 3" key="1">
    <citation type="submission" date="2015-11" db="EMBL/GenBank/DDBJ databases">
        <title>Genome-wide analysis reveals the secondary metabolome in Streptomyces kanasensis ZX01.</title>
        <authorList>
            <person name="Zhang G."/>
            <person name="Han L."/>
            <person name="Feng J."/>
            <person name="Zhang X."/>
        </authorList>
    </citation>
    <scope>NUCLEOTIDE SEQUENCE [LARGE SCALE GENOMIC DNA]</scope>
    <source>
        <strain evidence="2 3">ZX01</strain>
    </source>
</reference>
<organism evidence="2 3">
    <name type="scientific">Streptomyces kanasensis</name>
    <dbReference type="NCBI Taxonomy" id="936756"/>
    <lineage>
        <taxon>Bacteria</taxon>
        <taxon>Bacillati</taxon>
        <taxon>Actinomycetota</taxon>
        <taxon>Actinomycetes</taxon>
        <taxon>Kitasatosporales</taxon>
        <taxon>Streptomycetaceae</taxon>
        <taxon>Streptomyces</taxon>
    </lineage>
</organism>
<dbReference type="STRING" id="936756.ATE80_27925"/>
<dbReference type="EMBL" id="LNSV01000121">
    <property type="protein sequence ID" value="KUH35651.1"/>
    <property type="molecule type" value="Genomic_DNA"/>
</dbReference>
<dbReference type="Pfam" id="PF00550">
    <property type="entry name" value="PP-binding"/>
    <property type="match status" value="1"/>
</dbReference>
<dbReference type="AlphaFoldDB" id="A0A100Y0X3"/>
<evidence type="ECO:0000313" key="2">
    <source>
        <dbReference type="EMBL" id="KUH35651.1"/>
    </source>
</evidence>
<dbReference type="SUPFAM" id="SSF47336">
    <property type="entry name" value="ACP-like"/>
    <property type="match status" value="1"/>
</dbReference>
<accession>A0A100Y0X3</accession>
<evidence type="ECO:0000313" key="3">
    <source>
        <dbReference type="Proteomes" id="UP000054011"/>
    </source>
</evidence>
<proteinExistence type="predicted"/>
<dbReference type="OrthoDB" id="3397043at2"/>
<dbReference type="RefSeq" id="WP_058945049.1">
    <property type="nucleotide sequence ID" value="NZ_JBIBSF010000002.1"/>
</dbReference>
<dbReference type="Proteomes" id="UP000054011">
    <property type="component" value="Unassembled WGS sequence"/>
</dbReference>
<dbReference type="InterPro" id="IPR036736">
    <property type="entry name" value="ACP-like_sf"/>
</dbReference>
<keyword evidence="3" id="KW-1185">Reference proteome</keyword>
<evidence type="ECO:0000259" key="1">
    <source>
        <dbReference type="PROSITE" id="PS50075"/>
    </source>
</evidence>
<dbReference type="InterPro" id="IPR009081">
    <property type="entry name" value="PP-bd_ACP"/>
</dbReference>
<dbReference type="PROSITE" id="PS50075">
    <property type="entry name" value="CARRIER"/>
    <property type="match status" value="1"/>
</dbReference>
<sequence length="83" mass="8485">MITVATVCSLIEKKLGSKAAGLTLDENTAFDSVGLSSLQIADIVYTIEDDAEIELDPSEAANVKTVGDLVTLVEATKSAGAAA</sequence>
<gene>
    <name evidence="2" type="ORF">ATE80_27925</name>
</gene>
<feature type="domain" description="Carrier" evidence="1">
    <location>
        <begin position="1"/>
        <end position="77"/>
    </location>
</feature>
<comment type="caution">
    <text evidence="2">The sequence shown here is derived from an EMBL/GenBank/DDBJ whole genome shotgun (WGS) entry which is preliminary data.</text>
</comment>
<dbReference type="Gene3D" id="1.10.1200.10">
    <property type="entry name" value="ACP-like"/>
    <property type="match status" value="1"/>
</dbReference>